<reference evidence="2" key="1">
    <citation type="submission" date="2020-06" db="EMBL/GenBank/DDBJ databases">
        <authorList>
            <consortium name="Plant Systems Biology data submission"/>
        </authorList>
    </citation>
    <scope>NUCLEOTIDE SEQUENCE</scope>
    <source>
        <strain evidence="2">D6</strain>
    </source>
</reference>
<protein>
    <submittedName>
        <fullName evidence="2">Uncharacterized protein</fullName>
    </submittedName>
</protein>
<gene>
    <name evidence="2" type="ORF">SEMRO_560_G166660.1</name>
</gene>
<proteinExistence type="predicted"/>
<dbReference type="AlphaFoldDB" id="A0A9N8HJM3"/>
<feature type="region of interest" description="Disordered" evidence="1">
    <location>
        <begin position="105"/>
        <end position="148"/>
    </location>
</feature>
<evidence type="ECO:0000256" key="1">
    <source>
        <dbReference type="SAM" id="MobiDB-lite"/>
    </source>
</evidence>
<sequence length="410" mass="44538">MSSPTNKNTTNTSFATNDNDTMIKRSGSFSSAGGSHGNHFHSSGGATSVPECILHTEKGAVALEEGSDENQAISSSLASSVAKKAFALSVTVADAAGIPAERLGQGGLIQCPSMPTEDGSPPGPKKRKLSDAYGKPRSAIKHSSSTERVSAIPVTARHNVLQDYCRQEHYTVISIPLMSNPPFGGDDGLIRAQKFESHNTDYSSGDAMEINFPNTSEGRFSWKYGCDITSGDVIRKKFLPQTDRNISFEAVGSSFEYKIGQKIGMAVYRNYEFDFTSHDIYANHDWDKNKLSQDDILRLFGKDYSVSIYTGEITGISTDGEVFRHDINTFRGCSGAIVFLLDKNQDGLVEDQYFGKAIGVHAGAHKTKTTTDNTRARSESSKANFNIAFALAGFADKEKYKPPPSETDEK</sequence>
<comment type="caution">
    <text evidence="2">The sequence shown here is derived from an EMBL/GenBank/DDBJ whole genome shotgun (WGS) entry which is preliminary data.</text>
</comment>
<keyword evidence="3" id="KW-1185">Reference proteome</keyword>
<accession>A0A9N8HJM3</accession>
<organism evidence="2 3">
    <name type="scientific">Seminavis robusta</name>
    <dbReference type="NCBI Taxonomy" id="568900"/>
    <lineage>
        <taxon>Eukaryota</taxon>
        <taxon>Sar</taxon>
        <taxon>Stramenopiles</taxon>
        <taxon>Ochrophyta</taxon>
        <taxon>Bacillariophyta</taxon>
        <taxon>Bacillariophyceae</taxon>
        <taxon>Bacillariophycidae</taxon>
        <taxon>Naviculales</taxon>
        <taxon>Naviculaceae</taxon>
        <taxon>Seminavis</taxon>
    </lineage>
</organism>
<feature type="compositionally biased region" description="Low complexity" evidence="1">
    <location>
        <begin position="1"/>
        <end position="13"/>
    </location>
</feature>
<dbReference type="EMBL" id="CAICTM010000559">
    <property type="protein sequence ID" value="CAB9512893.1"/>
    <property type="molecule type" value="Genomic_DNA"/>
</dbReference>
<evidence type="ECO:0000313" key="2">
    <source>
        <dbReference type="EMBL" id="CAB9512893.1"/>
    </source>
</evidence>
<evidence type="ECO:0000313" key="3">
    <source>
        <dbReference type="Proteomes" id="UP001153069"/>
    </source>
</evidence>
<name>A0A9N8HJM3_9STRA</name>
<feature type="region of interest" description="Disordered" evidence="1">
    <location>
        <begin position="1"/>
        <end position="45"/>
    </location>
</feature>
<dbReference type="Proteomes" id="UP001153069">
    <property type="component" value="Unassembled WGS sequence"/>
</dbReference>